<evidence type="ECO:0000313" key="3">
    <source>
        <dbReference type="Proteomes" id="UP001174936"/>
    </source>
</evidence>
<gene>
    <name evidence="2" type="ORF">B0T16DRAFT_407599</name>
</gene>
<dbReference type="EMBL" id="JAULSV010000003">
    <property type="protein sequence ID" value="KAK0648030.1"/>
    <property type="molecule type" value="Genomic_DNA"/>
</dbReference>
<evidence type="ECO:0000313" key="2">
    <source>
        <dbReference type="EMBL" id="KAK0648030.1"/>
    </source>
</evidence>
<reference evidence="2" key="1">
    <citation type="submission" date="2023-06" db="EMBL/GenBank/DDBJ databases">
        <title>Genome-scale phylogeny and comparative genomics of the fungal order Sordariales.</title>
        <authorList>
            <consortium name="Lawrence Berkeley National Laboratory"/>
            <person name="Hensen N."/>
            <person name="Bonometti L."/>
            <person name="Westerberg I."/>
            <person name="Brannstrom I.O."/>
            <person name="Guillou S."/>
            <person name="Cros-Aarteil S."/>
            <person name="Calhoun S."/>
            <person name="Haridas S."/>
            <person name="Kuo A."/>
            <person name="Mondo S."/>
            <person name="Pangilinan J."/>
            <person name="Riley R."/>
            <person name="Labutti K."/>
            <person name="Andreopoulos B."/>
            <person name="Lipzen A."/>
            <person name="Chen C."/>
            <person name="Yanf M."/>
            <person name="Daum C."/>
            <person name="Ng V."/>
            <person name="Clum A."/>
            <person name="Steindorff A."/>
            <person name="Ohm R."/>
            <person name="Martin F."/>
            <person name="Silar P."/>
            <person name="Natvig D."/>
            <person name="Lalanne C."/>
            <person name="Gautier V."/>
            <person name="Ament-Velasquez S.L."/>
            <person name="Kruys A."/>
            <person name="Hutchinson M.I."/>
            <person name="Powell A.J."/>
            <person name="Barry K."/>
            <person name="Miller A.N."/>
            <person name="Grigoriev I.V."/>
            <person name="Debuchy R."/>
            <person name="Gladieux P."/>
            <person name="Thoren M.H."/>
            <person name="Johannesson H."/>
        </authorList>
    </citation>
    <scope>NUCLEOTIDE SEQUENCE</scope>
    <source>
        <strain evidence="2">SMH2532-1</strain>
    </source>
</reference>
<feature type="region of interest" description="Disordered" evidence="1">
    <location>
        <begin position="59"/>
        <end position="78"/>
    </location>
</feature>
<comment type="caution">
    <text evidence="2">The sequence shown here is derived from an EMBL/GenBank/DDBJ whole genome shotgun (WGS) entry which is preliminary data.</text>
</comment>
<sequence length="78" mass="8525">MALWTAFLSALPRQLNSYLLNPRPQKGHQPHIFPPANLFLSSTAQAQTSSTHLTTVLENSTSAHQIHHTGRSSPSPTP</sequence>
<dbReference type="AlphaFoldDB" id="A0AA39YBJ5"/>
<name>A0AA39YBJ5_9PEZI</name>
<protein>
    <submittedName>
        <fullName evidence="2">Uncharacterized protein</fullName>
    </submittedName>
</protein>
<organism evidence="2 3">
    <name type="scientific">Cercophora newfieldiana</name>
    <dbReference type="NCBI Taxonomy" id="92897"/>
    <lineage>
        <taxon>Eukaryota</taxon>
        <taxon>Fungi</taxon>
        <taxon>Dikarya</taxon>
        <taxon>Ascomycota</taxon>
        <taxon>Pezizomycotina</taxon>
        <taxon>Sordariomycetes</taxon>
        <taxon>Sordariomycetidae</taxon>
        <taxon>Sordariales</taxon>
        <taxon>Lasiosphaeriaceae</taxon>
        <taxon>Cercophora</taxon>
    </lineage>
</organism>
<dbReference type="Proteomes" id="UP001174936">
    <property type="component" value="Unassembled WGS sequence"/>
</dbReference>
<accession>A0AA39YBJ5</accession>
<proteinExistence type="predicted"/>
<keyword evidence="3" id="KW-1185">Reference proteome</keyword>
<evidence type="ECO:0000256" key="1">
    <source>
        <dbReference type="SAM" id="MobiDB-lite"/>
    </source>
</evidence>